<evidence type="ECO:0000313" key="4">
    <source>
        <dbReference type="EMBL" id="CUO94463.1"/>
    </source>
</evidence>
<feature type="coiled-coil region" evidence="1">
    <location>
        <begin position="302"/>
        <end position="329"/>
    </location>
</feature>
<evidence type="ECO:0000256" key="1">
    <source>
        <dbReference type="SAM" id="Coils"/>
    </source>
</evidence>
<proteinExistence type="predicted"/>
<dbReference type="AlphaFoldDB" id="A0A174J4D4"/>
<dbReference type="EMBL" id="CYZE01000014">
    <property type="protein sequence ID" value="CUO94463.1"/>
    <property type="molecule type" value="Genomic_DNA"/>
</dbReference>
<name>A0A174J4D4_9FIRM</name>
<reference evidence="4 5" key="1">
    <citation type="submission" date="2015-09" db="EMBL/GenBank/DDBJ databases">
        <authorList>
            <consortium name="Pathogen Informatics"/>
        </authorList>
    </citation>
    <scope>NUCLEOTIDE SEQUENCE [LARGE SCALE GENOMIC DNA]</scope>
    <source>
        <strain evidence="4 5">2789STDY5608850</strain>
    </source>
</reference>
<accession>A0A174J4D4</accession>
<feature type="domain" description="Abortive phage infection protein C-terminal" evidence="3">
    <location>
        <begin position="215"/>
        <end position="415"/>
    </location>
</feature>
<sequence length="756" mass="86566">MSENRMRARRIENYKEYIRNILSNRDIDCDETWWDSEEAQKALNLLVRAEKWEICSSVQMGIDSSENFLFLKFTEDSGSLLAALEEEACRLADMPESAEKNIYVICIVDNMKSRVFLERLFLSAEGKTMKKNIRKEMKAWKGTVNFLYILDNSYNEQDIKLTSVNRFEFIQMPPMKCHINWENKDEAEGSNRGYVTSVHLHQLIDIYNRIGDKLFKRNVRYGLNEQLGVDRAIKDTLRNNPGEFWFKNNGITILVERPDFRLDRVEEVLLEHISEYGDLHFSVINGAQTITASAQCLYEMEYDLKECKNKGETEEAAKLEEKIRQSKNAKVLLRIIHIPHSAQAAESEADSTREVNEISVALNRQKPIKAEDIAFASPFVVKLAAFLEREQMNGKRYFRLVKRGEGNIARRTVDLVDFARARKACAGYPGDARSKGTNILLSSRNDTGGEYSFQDKTIFVPEWLEAEDEQEAEIFEKYYGAVYFAVRVADFYGKNVKKIITDNPAAAAVLQNGKWYFTTYMVQLFNGYRSDYSQFTDCFELIRDKLKDMMELFAELCGAAAQLSGNYPVLDSNTFKKDELYLLTRNVADVSRFAQIVNNSLEDDEKIDLVSYREAAAGDRRPSAEPDTQAQKAPGGGKAKFIKLNNGPAERVNSTAHAMVKTVQYVLDNYPGHEKEILTNGTDWFTDDRARAEEGYGYLRRSVEVTGSDGKTYWVGTHSNSVVKYNQIDLICSLLHVKKHSISWIAIDGKTPLFSW</sequence>
<feature type="region of interest" description="Disordered" evidence="2">
    <location>
        <begin position="617"/>
        <end position="639"/>
    </location>
</feature>
<organism evidence="4 5">
    <name type="scientific">Hungatella hathewayi</name>
    <dbReference type="NCBI Taxonomy" id="154046"/>
    <lineage>
        <taxon>Bacteria</taxon>
        <taxon>Bacillati</taxon>
        <taxon>Bacillota</taxon>
        <taxon>Clostridia</taxon>
        <taxon>Lachnospirales</taxon>
        <taxon>Lachnospiraceae</taxon>
        <taxon>Hungatella</taxon>
    </lineage>
</organism>
<evidence type="ECO:0000313" key="5">
    <source>
        <dbReference type="Proteomes" id="UP000095651"/>
    </source>
</evidence>
<gene>
    <name evidence="4" type="ORF">ERS852407_04499</name>
</gene>
<dbReference type="InterPro" id="IPR018891">
    <property type="entry name" value="AIPR_C"/>
</dbReference>
<keyword evidence="1" id="KW-0175">Coiled coil</keyword>
<dbReference type="Proteomes" id="UP000095651">
    <property type="component" value="Unassembled WGS sequence"/>
</dbReference>
<protein>
    <submittedName>
        <fullName evidence="4">AIPR protein</fullName>
    </submittedName>
</protein>
<evidence type="ECO:0000256" key="2">
    <source>
        <dbReference type="SAM" id="MobiDB-lite"/>
    </source>
</evidence>
<evidence type="ECO:0000259" key="3">
    <source>
        <dbReference type="Pfam" id="PF10592"/>
    </source>
</evidence>
<dbReference type="RefSeq" id="WP_055658532.1">
    <property type="nucleotide sequence ID" value="NZ_CABIXC010000014.1"/>
</dbReference>
<dbReference type="Pfam" id="PF10592">
    <property type="entry name" value="AIPR"/>
    <property type="match status" value="1"/>
</dbReference>